<protein>
    <recommendedName>
        <fullName evidence="6">VPS37 C-terminal domain-containing protein</fullName>
    </recommendedName>
</protein>
<evidence type="ECO:0000256" key="3">
    <source>
        <dbReference type="ARBA" id="ARBA00022448"/>
    </source>
</evidence>
<dbReference type="InterPro" id="IPR009851">
    <property type="entry name" value="Mod_r"/>
</dbReference>
<proteinExistence type="inferred from homology"/>
<reference evidence="7" key="2">
    <citation type="submission" date="2023-05" db="EMBL/GenBank/DDBJ databases">
        <authorList>
            <person name="Fouks B."/>
        </authorList>
    </citation>
    <scope>NUCLEOTIDE SEQUENCE</scope>
    <source>
        <strain evidence="7">Stay&amp;Tobe</strain>
        <tissue evidence="7">Testes</tissue>
    </source>
</reference>
<dbReference type="Pfam" id="PF07200">
    <property type="entry name" value="Mod_r"/>
    <property type="match status" value="1"/>
</dbReference>
<keyword evidence="5" id="KW-0653">Protein transport</keyword>
<dbReference type="GO" id="GO:0000813">
    <property type="term" value="C:ESCRT I complex"/>
    <property type="evidence" value="ECO:0007669"/>
    <property type="project" value="UniProtKB-ARBA"/>
</dbReference>
<evidence type="ECO:0000256" key="1">
    <source>
        <dbReference type="ARBA" id="ARBA00004177"/>
    </source>
</evidence>
<gene>
    <name evidence="7" type="ORF">L9F63_003524</name>
</gene>
<dbReference type="Proteomes" id="UP001233999">
    <property type="component" value="Unassembled WGS sequence"/>
</dbReference>
<comment type="subcellular location">
    <subcellularLocation>
        <location evidence="1">Endosome</location>
    </subcellularLocation>
</comment>
<keyword evidence="4" id="KW-0967">Endosome</keyword>
<evidence type="ECO:0000256" key="4">
    <source>
        <dbReference type="ARBA" id="ARBA00022753"/>
    </source>
</evidence>
<sequence length="125" mass="14467">MKDVKQVKDLEAEKEMLMASNKSLAEFNLSREPQYVVGKQRLQELSEEGASLCHSNREQSFTAETEFWRHVTRNSPCLTADCSCRVRRRIRCHCRKILGWRYGLRQLPGKIFSTKETNASAQSES</sequence>
<evidence type="ECO:0000313" key="7">
    <source>
        <dbReference type="EMBL" id="KAJ9582129.1"/>
    </source>
</evidence>
<evidence type="ECO:0000256" key="5">
    <source>
        <dbReference type="ARBA" id="ARBA00022927"/>
    </source>
</evidence>
<evidence type="ECO:0000259" key="6">
    <source>
        <dbReference type="Pfam" id="PF07200"/>
    </source>
</evidence>
<comment type="caution">
    <text evidence="7">The sequence shown here is derived from an EMBL/GenBank/DDBJ whole genome shotgun (WGS) entry which is preliminary data.</text>
</comment>
<accession>A0AAD7ZJY0</accession>
<dbReference type="GO" id="GO:0015031">
    <property type="term" value="P:protein transport"/>
    <property type="evidence" value="ECO:0007669"/>
    <property type="project" value="UniProtKB-KW"/>
</dbReference>
<dbReference type="EMBL" id="JASPKZ010007825">
    <property type="protein sequence ID" value="KAJ9582129.1"/>
    <property type="molecule type" value="Genomic_DNA"/>
</dbReference>
<evidence type="ECO:0000256" key="2">
    <source>
        <dbReference type="ARBA" id="ARBA00007617"/>
    </source>
</evidence>
<evidence type="ECO:0000313" key="8">
    <source>
        <dbReference type="Proteomes" id="UP001233999"/>
    </source>
</evidence>
<keyword evidence="3" id="KW-0813">Transport</keyword>
<organism evidence="7 8">
    <name type="scientific">Diploptera punctata</name>
    <name type="common">Pacific beetle cockroach</name>
    <dbReference type="NCBI Taxonomy" id="6984"/>
    <lineage>
        <taxon>Eukaryota</taxon>
        <taxon>Metazoa</taxon>
        <taxon>Ecdysozoa</taxon>
        <taxon>Arthropoda</taxon>
        <taxon>Hexapoda</taxon>
        <taxon>Insecta</taxon>
        <taxon>Pterygota</taxon>
        <taxon>Neoptera</taxon>
        <taxon>Polyneoptera</taxon>
        <taxon>Dictyoptera</taxon>
        <taxon>Blattodea</taxon>
        <taxon>Blaberoidea</taxon>
        <taxon>Blaberidae</taxon>
        <taxon>Diplopterinae</taxon>
        <taxon>Diploptera</taxon>
    </lineage>
</organism>
<feature type="domain" description="VPS37 C-terminal" evidence="6">
    <location>
        <begin position="3"/>
        <end position="59"/>
    </location>
</feature>
<keyword evidence="8" id="KW-1185">Reference proteome</keyword>
<comment type="similarity">
    <text evidence="2">Belongs to the VPS37 family.</text>
</comment>
<reference evidence="7" key="1">
    <citation type="journal article" date="2023" name="IScience">
        <title>Live-bearing cockroach genome reveals convergent evolutionary mechanisms linked to viviparity in insects and beyond.</title>
        <authorList>
            <person name="Fouks B."/>
            <person name="Harrison M.C."/>
            <person name="Mikhailova A.A."/>
            <person name="Marchal E."/>
            <person name="English S."/>
            <person name="Carruthers M."/>
            <person name="Jennings E.C."/>
            <person name="Chiamaka E.L."/>
            <person name="Frigard R.A."/>
            <person name="Pippel M."/>
            <person name="Attardo G.M."/>
            <person name="Benoit J.B."/>
            <person name="Bornberg-Bauer E."/>
            <person name="Tobe S.S."/>
        </authorList>
    </citation>
    <scope>NUCLEOTIDE SEQUENCE</scope>
    <source>
        <strain evidence="7">Stay&amp;Tobe</strain>
    </source>
</reference>
<name>A0AAD7ZJY0_DIPPU</name>
<dbReference type="AlphaFoldDB" id="A0AAD7ZJY0"/>